<evidence type="ECO:0000256" key="1">
    <source>
        <dbReference type="SAM" id="Coils"/>
    </source>
</evidence>
<evidence type="ECO:0000313" key="2">
    <source>
        <dbReference type="EMBL" id="GGP13508.1"/>
    </source>
</evidence>
<proteinExistence type="predicted"/>
<protein>
    <submittedName>
        <fullName evidence="2">Uncharacterized protein</fullName>
    </submittedName>
</protein>
<comment type="caution">
    <text evidence="2">The sequence shown here is derived from an EMBL/GenBank/DDBJ whole genome shotgun (WGS) entry which is preliminary data.</text>
</comment>
<keyword evidence="1" id="KW-0175">Coiled coil</keyword>
<name>A0ABQ2NY72_9BACI</name>
<organism evidence="2 3">
    <name type="scientific">Oceanobacillus neutriphilus</name>
    <dbReference type="NCBI Taxonomy" id="531815"/>
    <lineage>
        <taxon>Bacteria</taxon>
        <taxon>Bacillati</taxon>
        <taxon>Bacillota</taxon>
        <taxon>Bacilli</taxon>
        <taxon>Bacillales</taxon>
        <taxon>Bacillaceae</taxon>
        <taxon>Oceanobacillus</taxon>
    </lineage>
</organism>
<keyword evidence="3" id="KW-1185">Reference proteome</keyword>
<reference evidence="3" key="1">
    <citation type="journal article" date="2019" name="Int. J. Syst. Evol. Microbiol.">
        <title>The Global Catalogue of Microorganisms (GCM) 10K type strain sequencing project: providing services to taxonomists for standard genome sequencing and annotation.</title>
        <authorList>
            <consortium name="The Broad Institute Genomics Platform"/>
            <consortium name="The Broad Institute Genome Sequencing Center for Infectious Disease"/>
            <person name="Wu L."/>
            <person name="Ma J."/>
        </authorList>
    </citation>
    <scope>NUCLEOTIDE SEQUENCE [LARGE SCALE GENOMIC DNA]</scope>
    <source>
        <strain evidence="3">CGMCC 1.7693</strain>
    </source>
</reference>
<feature type="coiled-coil region" evidence="1">
    <location>
        <begin position="8"/>
        <end position="42"/>
    </location>
</feature>
<sequence>MTQGISLIIDLQKVRDDYEQELRELRNDRRKSLEQKSRLDAEEIELLLKMRRIDADLSALKKEDA</sequence>
<dbReference type="RefSeq" id="WP_188735511.1">
    <property type="nucleotide sequence ID" value="NZ_BMLW01000010.1"/>
</dbReference>
<evidence type="ECO:0000313" key="3">
    <source>
        <dbReference type="Proteomes" id="UP000641206"/>
    </source>
</evidence>
<accession>A0ABQ2NY72</accession>
<dbReference type="Proteomes" id="UP000641206">
    <property type="component" value="Unassembled WGS sequence"/>
</dbReference>
<gene>
    <name evidence="2" type="ORF">GCM10011346_33780</name>
</gene>
<dbReference type="EMBL" id="BMLW01000010">
    <property type="protein sequence ID" value="GGP13508.1"/>
    <property type="molecule type" value="Genomic_DNA"/>
</dbReference>